<dbReference type="Pfam" id="PF13643">
    <property type="entry name" value="DUF4145"/>
    <property type="match status" value="1"/>
</dbReference>
<dbReference type="InterPro" id="IPR025285">
    <property type="entry name" value="DUF4145"/>
</dbReference>
<dbReference type="Gene3D" id="3.40.50.880">
    <property type="match status" value="1"/>
</dbReference>
<evidence type="ECO:0000313" key="2">
    <source>
        <dbReference type="EMBL" id="MBD2170805.1"/>
    </source>
</evidence>
<organism evidence="2 3">
    <name type="scientific">Anabaena cylindrica FACHB-318</name>
    <dbReference type="NCBI Taxonomy" id="2692880"/>
    <lineage>
        <taxon>Bacteria</taxon>
        <taxon>Bacillati</taxon>
        <taxon>Cyanobacteriota</taxon>
        <taxon>Cyanophyceae</taxon>
        <taxon>Nostocales</taxon>
        <taxon>Nostocaceae</taxon>
        <taxon>Anabaena</taxon>
    </lineage>
</organism>
<dbReference type="RefSeq" id="WP_126987556.1">
    <property type="nucleotide sequence ID" value="NZ_JACJQC010000003.1"/>
</dbReference>
<accession>A0ABR7ZE66</accession>
<name>A0ABR7ZE66_ANACY</name>
<dbReference type="Proteomes" id="UP000638897">
    <property type="component" value="Unassembled WGS sequence"/>
</dbReference>
<dbReference type="InterPro" id="IPR029062">
    <property type="entry name" value="Class_I_gatase-like"/>
</dbReference>
<dbReference type="SUPFAM" id="SSF52317">
    <property type="entry name" value="Class I glutamine amidotransferase-like"/>
    <property type="match status" value="1"/>
</dbReference>
<keyword evidence="3" id="KW-1185">Reference proteome</keyword>
<proteinExistence type="predicted"/>
<feature type="domain" description="DUF4145" evidence="1">
    <location>
        <begin position="259"/>
        <end position="334"/>
    </location>
</feature>
<gene>
    <name evidence="2" type="ORF">H6F81_06010</name>
</gene>
<sequence>MFKEINKEFMSTVGIFGGRGTSEESHLQNARCQYMVLDEVDVAITNEYRRFKFLIFPSRLFTFARICANAINNNIAFPTCMERFLERGGRILFCPPSQLPTDYWYHEERTCLLINWLPVGTLKLHQGSRRKQTVSIQVQQPDHPICNDLTGKEKVDLYSYFSFEGILNAEVLISSRRGTPLITTIPFGAGFVLVSAIDLPFLHPDFPSSDATSLFHNILHWGQEVPSIAVTFNSLVTRVLTHVGSHEAHLMERADQAILACRYSEACDYAFRAFERILRFKAGSTKTLNDAIDQLFPKTSSQNSFCHGVRITRNASAHGTRLPEEVTIEETECLFSSIKFILSGLLADP</sequence>
<evidence type="ECO:0000313" key="3">
    <source>
        <dbReference type="Proteomes" id="UP000638897"/>
    </source>
</evidence>
<reference evidence="2 3" key="1">
    <citation type="journal article" date="2020" name="ISME J.">
        <title>Comparative genomics reveals insights into cyanobacterial evolution and habitat adaptation.</title>
        <authorList>
            <person name="Chen M.Y."/>
            <person name="Teng W.K."/>
            <person name="Zhao L."/>
            <person name="Hu C.X."/>
            <person name="Zhou Y.K."/>
            <person name="Han B.P."/>
            <person name="Song L.R."/>
            <person name="Shu W.S."/>
        </authorList>
    </citation>
    <scope>NUCLEOTIDE SEQUENCE [LARGE SCALE GENOMIC DNA]</scope>
    <source>
        <strain evidence="2 3">FACHB-318</strain>
    </source>
</reference>
<protein>
    <submittedName>
        <fullName evidence="2">DUF4145 domain-containing protein</fullName>
    </submittedName>
</protein>
<evidence type="ECO:0000259" key="1">
    <source>
        <dbReference type="Pfam" id="PF13643"/>
    </source>
</evidence>
<dbReference type="EMBL" id="JACJQC010000003">
    <property type="protein sequence ID" value="MBD2170805.1"/>
    <property type="molecule type" value="Genomic_DNA"/>
</dbReference>
<comment type="caution">
    <text evidence="2">The sequence shown here is derived from an EMBL/GenBank/DDBJ whole genome shotgun (WGS) entry which is preliminary data.</text>
</comment>